<dbReference type="GO" id="GO:0070403">
    <property type="term" value="F:NAD+ binding"/>
    <property type="evidence" value="ECO:0007669"/>
    <property type="project" value="InterPro"/>
</dbReference>
<feature type="domain" description="3-hydroxyacyl-CoA dehydrogenase C-terminal" evidence="3">
    <location>
        <begin position="420"/>
        <end position="500"/>
    </location>
</feature>
<dbReference type="GO" id="GO:0006631">
    <property type="term" value="P:fatty acid metabolic process"/>
    <property type="evidence" value="ECO:0007669"/>
    <property type="project" value="InterPro"/>
</dbReference>
<dbReference type="GO" id="GO:0008691">
    <property type="term" value="F:3-hydroxybutyryl-CoA dehydrogenase activity"/>
    <property type="evidence" value="ECO:0007669"/>
    <property type="project" value="UniProtKB-EC"/>
</dbReference>
<dbReference type="InterPro" id="IPR006108">
    <property type="entry name" value="3HC_DH_C"/>
</dbReference>
<dbReference type="Gene3D" id="1.10.1040.10">
    <property type="entry name" value="N-(1-d-carboxylethyl)-l-norvaline Dehydrogenase, domain 2"/>
    <property type="match status" value="1"/>
</dbReference>
<evidence type="ECO:0000259" key="3">
    <source>
        <dbReference type="Pfam" id="PF00725"/>
    </source>
</evidence>
<dbReference type="SUPFAM" id="SSF48179">
    <property type="entry name" value="6-phosphogluconate dehydrogenase C-terminal domain-like"/>
    <property type="match status" value="2"/>
</dbReference>
<gene>
    <name evidence="5" type="ordered locus">Mrub_1329</name>
</gene>
<evidence type="ECO:0000256" key="2">
    <source>
        <dbReference type="ARBA" id="ARBA00023002"/>
    </source>
</evidence>
<keyword evidence="2 5" id="KW-0560">Oxidoreductase</keyword>
<keyword evidence="6" id="KW-1185">Reference proteome</keyword>
<reference evidence="5 6" key="1">
    <citation type="journal article" date="2010" name="Stand. Genomic Sci.">
        <title>Complete genome sequence of Meiothermus ruber type strain (21).</title>
        <authorList>
            <person name="Tindall B.J."/>
            <person name="Sikorski J."/>
            <person name="Lucas S."/>
            <person name="Goltsman E."/>
            <person name="Copeland A."/>
            <person name="Glavina Del Rio T."/>
            <person name="Nolan M."/>
            <person name="Tice H."/>
            <person name="Cheng J.F."/>
            <person name="Han C."/>
            <person name="Pitluck S."/>
            <person name="Liolios K."/>
            <person name="Ivanova N."/>
            <person name="Mavromatis K."/>
            <person name="Ovchinnikova G."/>
            <person name="Pati A."/>
            <person name="Fahnrich R."/>
            <person name="Goodwin L."/>
            <person name="Chen A."/>
            <person name="Palaniappan K."/>
            <person name="Land M."/>
            <person name="Hauser L."/>
            <person name="Chang Y.J."/>
            <person name="Jeffries C.D."/>
            <person name="Rohde M."/>
            <person name="Goker M."/>
            <person name="Woyke T."/>
            <person name="Bristow J."/>
            <person name="Eisen J.A."/>
            <person name="Markowitz V."/>
            <person name="Hugenholtz P."/>
            <person name="Kyrpides N.C."/>
            <person name="Klenk H.P."/>
            <person name="Lapidus A."/>
        </authorList>
    </citation>
    <scope>NUCLEOTIDE SEQUENCE [LARGE SCALE GENOMIC DNA]</scope>
    <source>
        <strain evidence="6">ATCC 35948 / DSM 1279 / VKM B-1258 / 21</strain>
    </source>
</reference>
<dbReference type="PANTHER" id="PTHR48075:SF5">
    <property type="entry name" value="3-HYDROXYBUTYRYL-COA DEHYDROGENASE"/>
    <property type="match status" value="1"/>
</dbReference>
<dbReference type="RefSeq" id="WP_013013610.1">
    <property type="nucleotide sequence ID" value="NC_013946.1"/>
</dbReference>
<dbReference type="InterPro" id="IPR006176">
    <property type="entry name" value="3-OHacyl-CoA_DH_NAD-bd"/>
</dbReference>
<dbReference type="Proteomes" id="UP000006655">
    <property type="component" value="Chromosome"/>
</dbReference>
<dbReference type="Pfam" id="PF00725">
    <property type="entry name" value="3HCDH"/>
    <property type="match status" value="2"/>
</dbReference>
<dbReference type="Gene3D" id="1.10.1040.50">
    <property type="match status" value="1"/>
</dbReference>
<evidence type="ECO:0000313" key="6">
    <source>
        <dbReference type="Proteomes" id="UP000006655"/>
    </source>
</evidence>
<dbReference type="OrthoDB" id="9771883at2"/>
<feature type="domain" description="3-hydroxyacyl-CoA dehydrogenase NAD binding" evidence="4">
    <location>
        <begin position="4"/>
        <end position="180"/>
    </location>
</feature>
<name>A0A806CSL0_MEIRD</name>
<dbReference type="KEGG" id="mrb:Mrub_1329"/>
<evidence type="ECO:0000313" key="5">
    <source>
        <dbReference type="EMBL" id="ADD28091.1"/>
    </source>
</evidence>
<dbReference type="Gene3D" id="3.40.50.720">
    <property type="entry name" value="NAD(P)-binding Rossmann-like Domain"/>
    <property type="match status" value="1"/>
</dbReference>
<dbReference type="SUPFAM" id="SSF51735">
    <property type="entry name" value="NAD(P)-binding Rossmann-fold domains"/>
    <property type="match status" value="1"/>
</dbReference>
<dbReference type="InterPro" id="IPR013328">
    <property type="entry name" value="6PGD_dom2"/>
</dbReference>
<dbReference type="AlphaFoldDB" id="A0A806CSL0"/>
<dbReference type="PANTHER" id="PTHR48075">
    <property type="entry name" value="3-HYDROXYACYL-COA DEHYDROGENASE FAMILY PROTEIN"/>
    <property type="match status" value="1"/>
</dbReference>
<feature type="domain" description="3-hydroxyacyl-CoA dehydrogenase C-terminal" evidence="3">
    <location>
        <begin position="183"/>
        <end position="278"/>
    </location>
</feature>
<dbReference type="Pfam" id="PF02737">
    <property type="entry name" value="3HCDH_N"/>
    <property type="match status" value="1"/>
</dbReference>
<accession>A0A806CSL0</accession>
<dbReference type="EC" id="1.1.1.157" evidence="5"/>
<organism evidence="5 6">
    <name type="scientific">Meiothermus ruber (strain ATCC 35948 / DSM 1279 / VKM B-1258 / 21)</name>
    <name type="common">Thermus ruber</name>
    <dbReference type="NCBI Taxonomy" id="504728"/>
    <lineage>
        <taxon>Bacteria</taxon>
        <taxon>Thermotogati</taxon>
        <taxon>Deinococcota</taxon>
        <taxon>Deinococci</taxon>
        <taxon>Thermales</taxon>
        <taxon>Thermaceae</taxon>
        <taxon>Meiothermus</taxon>
    </lineage>
</organism>
<dbReference type="InterPro" id="IPR008927">
    <property type="entry name" value="6-PGluconate_DH-like_C_sf"/>
</dbReference>
<dbReference type="InterPro" id="IPR006180">
    <property type="entry name" value="3-OHacyl-CoA_DH_CS"/>
</dbReference>
<dbReference type="InterPro" id="IPR036291">
    <property type="entry name" value="NAD(P)-bd_dom_sf"/>
</dbReference>
<evidence type="ECO:0000256" key="1">
    <source>
        <dbReference type="ARBA" id="ARBA00009463"/>
    </source>
</evidence>
<dbReference type="FunFam" id="3.40.50.720:FF:000009">
    <property type="entry name" value="Fatty oxidation complex, alpha subunit"/>
    <property type="match status" value="1"/>
</dbReference>
<protein>
    <submittedName>
        <fullName evidence="5">3-hydroxybutyryl-CoA dehydrogenase</fullName>
        <ecNumber evidence="5">1.1.1.157</ecNumber>
    </submittedName>
</protein>
<sequence length="526" mass="57129">MKETVAILGAGTMGRGIAEVAALAGHAVWLYDPLEAALERALADIRADLQKLAEQGRLAGTPDEVLARIQPTQSLEECAKAAWVIEAAPEQLELKQELLGQLGELNPNNTLASNTSTFSISAIAARVKHPERVLGLHFFNPAQRMKLVEVVGGLQTAPALLERALELMRSWGKEPVQVVDAPGFLVNRVARPFYGEALRLHGEGIAKEHIDWILRGLGFPMGPFELMDLIGLDVNYAASTSVYQAFYGEPRYRPHPLQYQRVAAGMLGRKTGQGWYTYPPGPPKPPAPPPVQTQGIPLPLIVGPNPLAQALRARFRHTENPAEARFVLDCRVKLERKHDFFENLPVVSLVWAHSVSSVQAEFKGRPVAGFSLVPPIGEKAIVELFAPLSGASEALELAQAYFHAHGHHALVLPDQPGGVGFRILALLINEAVSALAEGVAGPADLNRAMRLGTGYPLGPLEWAERLWLKPVLRALEGLHAELGEDRYRPHPLLRRMVAAGLESFGNLSLAAGAEGDWQKSGVKEAR</sequence>
<dbReference type="PROSITE" id="PS00067">
    <property type="entry name" value="3HCDH"/>
    <property type="match status" value="1"/>
</dbReference>
<evidence type="ECO:0000259" key="4">
    <source>
        <dbReference type="Pfam" id="PF02737"/>
    </source>
</evidence>
<proteinExistence type="inferred from homology"/>
<comment type="similarity">
    <text evidence="1">Belongs to the 3-hydroxyacyl-CoA dehydrogenase family.</text>
</comment>
<dbReference type="EMBL" id="CP001743">
    <property type="protein sequence ID" value="ADD28091.1"/>
    <property type="molecule type" value="Genomic_DNA"/>
</dbReference>